<dbReference type="Pfam" id="PF00931">
    <property type="entry name" value="NB-ARC"/>
    <property type="match status" value="1"/>
</dbReference>
<feature type="domain" description="TIR" evidence="9">
    <location>
        <begin position="829"/>
        <end position="996"/>
    </location>
</feature>
<dbReference type="InterPro" id="IPR036390">
    <property type="entry name" value="WH_DNA-bd_sf"/>
</dbReference>
<dbReference type="InterPro" id="IPR000719">
    <property type="entry name" value="Prot_kinase_dom"/>
</dbReference>
<dbReference type="SUPFAM" id="SSF52799">
    <property type="entry name" value="(Phosphotyrosine protein) phosphatases II"/>
    <property type="match status" value="1"/>
</dbReference>
<dbReference type="InterPro" id="IPR035897">
    <property type="entry name" value="Toll_tir_struct_dom_sf"/>
</dbReference>
<keyword evidence="4" id="KW-0611">Plant defense</keyword>
<feature type="domain" description="C2 tensin-type" evidence="10">
    <location>
        <begin position="550"/>
        <end position="654"/>
    </location>
</feature>
<keyword evidence="6" id="KW-0520">NAD</keyword>
<dbReference type="PANTHER" id="PTHR11017:SF570">
    <property type="entry name" value="DISEASE RESISTANCE PROTEIN (TIR-NBS CLASS)-RELATED"/>
    <property type="match status" value="1"/>
</dbReference>
<dbReference type="InterPro" id="IPR001245">
    <property type="entry name" value="Ser-Thr/Tyr_kinase_cat_dom"/>
</dbReference>
<dbReference type="SUPFAM" id="SSF56112">
    <property type="entry name" value="Protein kinase-like (PK-like)"/>
    <property type="match status" value="1"/>
</dbReference>
<dbReference type="Pfam" id="PF01582">
    <property type="entry name" value="TIR"/>
    <property type="match status" value="1"/>
</dbReference>
<dbReference type="Gene3D" id="2.60.40.1110">
    <property type="match status" value="1"/>
</dbReference>
<dbReference type="PRINTS" id="PR00364">
    <property type="entry name" value="DISEASERSIST"/>
</dbReference>
<dbReference type="InterPro" id="IPR058192">
    <property type="entry name" value="WHD_ROQ1-like"/>
</dbReference>
<gene>
    <name evidence="11" type="ORF">ACJRO7_014669</name>
</gene>
<dbReference type="GO" id="GO:0004721">
    <property type="term" value="F:phosphoprotein phosphatase activity"/>
    <property type="evidence" value="ECO:0007669"/>
    <property type="project" value="UniProtKB-KW"/>
</dbReference>
<keyword evidence="3" id="KW-0677">Repeat</keyword>
<evidence type="ECO:0000256" key="5">
    <source>
        <dbReference type="ARBA" id="ARBA00022912"/>
    </source>
</evidence>
<feature type="domain" description="Protein kinase" evidence="8">
    <location>
        <begin position="50"/>
        <end position="377"/>
    </location>
</feature>
<keyword evidence="12" id="KW-1185">Reference proteome</keyword>
<dbReference type="Proteomes" id="UP001634007">
    <property type="component" value="Unassembled WGS sequence"/>
</dbReference>
<reference evidence="11 12" key="1">
    <citation type="submission" date="2024-11" db="EMBL/GenBank/DDBJ databases">
        <title>Chromosome-level genome assembly of Eucalyptus globulus Labill. provides insights into its genome evolution.</title>
        <authorList>
            <person name="Li X."/>
        </authorList>
    </citation>
    <scope>NUCLEOTIDE SEQUENCE [LARGE SCALE GENOMIC DNA]</scope>
    <source>
        <strain evidence="11">CL2024</strain>
        <tissue evidence="11">Fresh tender leaves</tissue>
    </source>
</reference>
<protein>
    <recommendedName>
        <fullName evidence="13">TMV resistance protein N-like</fullName>
    </recommendedName>
</protein>
<dbReference type="FunFam" id="3.40.50.10140:FF:000007">
    <property type="entry name" value="Disease resistance protein (TIR-NBS-LRR class)"/>
    <property type="match status" value="1"/>
</dbReference>
<comment type="caution">
    <text evidence="11">The sequence shown here is derived from an EMBL/GenBank/DDBJ whole genome shotgun (WGS) entry which is preliminary data.</text>
</comment>
<dbReference type="PROSITE" id="PS50011">
    <property type="entry name" value="PROTEIN_KINASE_DOM"/>
    <property type="match status" value="1"/>
</dbReference>
<evidence type="ECO:0008006" key="13">
    <source>
        <dbReference type="Google" id="ProtNLM"/>
    </source>
</evidence>
<feature type="compositionally biased region" description="Polar residues" evidence="7">
    <location>
        <begin position="15"/>
        <end position="28"/>
    </location>
</feature>
<dbReference type="Gene3D" id="3.40.50.10140">
    <property type="entry name" value="Toll/interleukin-1 receptor homology (TIR) domain"/>
    <property type="match status" value="1"/>
</dbReference>
<dbReference type="InterPro" id="IPR002182">
    <property type="entry name" value="NB-ARC"/>
</dbReference>
<dbReference type="GO" id="GO:0006952">
    <property type="term" value="P:defense response"/>
    <property type="evidence" value="ECO:0007669"/>
    <property type="project" value="UniProtKB-KW"/>
</dbReference>
<dbReference type="SUPFAM" id="SSF52200">
    <property type="entry name" value="Toll/Interleukin receptor TIR domain"/>
    <property type="match status" value="1"/>
</dbReference>
<dbReference type="InterPro" id="IPR011009">
    <property type="entry name" value="Kinase-like_dom_sf"/>
</dbReference>
<dbReference type="Gene3D" id="3.80.10.10">
    <property type="entry name" value="Ribonuclease Inhibitor"/>
    <property type="match status" value="1"/>
</dbReference>
<dbReference type="InterPro" id="IPR000157">
    <property type="entry name" value="TIR_dom"/>
</dbReference>
<evidence type="ECO:0000256" key="7">
    <source>
        <dbReference type="SAM" id="MobiDB-lite"/>
    </source>
</evidence>
<dbReference type="InterPro" id="IPR035892">
    <property type="entry name" value="C2_domain_sf"/>
</dbReference>
<feature type="region of interest" description="Disordered" evidence="7">
    <location>
        <begin position="1"/>
        <end position="35"/>
    </location>
</feature>
<dbReference type="Pfam" id="PF10409">
    <property type="entry name" value="PTEN_C2"/>
    <property type="match status" value="1"/>
</dbReference>
<dbReference type="Pfam" id="PF23282">
    <property type="entry name" value="WHD_ROQ1"/>
    <property type="match status" value="1"/>
</dbReference>
<dbReference type="SUPFAM" id="SSF49562">
    <property type="entry name" value="C2 domain (Calcium/lipid-binding domain, CaLB)"/>
    <property type="match status" value="1"/>
</dbReference>
<evidence type="ECO:0000259" key="10">
    <source>
        <dbReference type="PROSITE" id="PS51182"/>
    </source>
</evidence>
<keyword evidence="2" id="KW-0433">Leucine-rich repeat</keyword>
<evidence type="ECO:0000313" key="11">
    <source>
        <dbReference type="EMBL" id="KAL3745587.1"/>
    </source>
</evidence>
<dbReference type="Pfam" id="PF07714">
    <property type="entry name" value="PK_Tyr_Ser-Thr"/>
    <property type="match status" value="1"/>
</dbReference>
<keyword evidence="5" id="KW-0378">Hydrolase</keyword>
<dbReference type="Gene3D" id="3.40.50.300">
    <property type="entry name" value="P-loop containing nucleotide triphosphate hydrolases"/>
    <property type="match status" value="1"/>
</dbReference>
<dbReference type="InterPro" id="IPR014020">
    <property type="entry name" value="Tensin_C2-dom"/>
</dbReference>
<proteinExistence type="inferred from homology"/>
<dbReference type="PROSITE" id="PS51182">
    <property type="entry name" value="C2_TENSIN"/>
    <property type="match status" value="1"/>
</dbReference>
<evidence type="ECO:0000259" key="8">
    <source>
        <dbReference type="PROSITE" id="PS50011"/>
    </source>
</evidence>
<accession>A0ABD3L1X4</accession>
<evidence type="ECO:0000313" key="12">
    <source>
        <dbReference type="Proteomes" id="UP001634007"/>
    </source>
</evidence>
<evidence type="ECO:0000259" key="9">
    <source>
        <dbReference type="PROSITE" id="PS50104"/>
    </source>
</evidence>
<evidence type="ECO:0000256" key="2">
    <source>
        <dbReference type="ARBA" id="ARBA00022614"/>
    </source>
</evidence>
<evidence type="ECO:0000256" key="3">
    <source>
        <dbReference type="ARBA" id="ARBA00022737"/>
    </source>
</evidence>
<dbReference type="InterPro" id="IPR042197">
    <property type="entry name" value="Apaf_helical"/>
</dbReference>
<dbReference type="InterPro" id="IPR027417">
    <property type="entry name" value="P-loop_NTPase"/>
</dbReference>
<evidence type="ECO:0000256" key="4">
    <source>
        <dbReference type="ARBA" id="ARBA00022821"/>
    </source>
</evidence>
<dbReference type="Gene3D" id="1.10.8.430">
    <property type="entry name" value="Helical domain of apoptotic protease-activating factors"/>
    <property type="match status" value="1"/>
</dbReference>
<dbReference type="InterPro" id="IPR029021">
    <property type="entry name" value="Prot-tyrosine_phosphatase-like"/>
</dbReference>
<dbReference type="EMBL" id="JBJKBG010000003">
    <property type="protein sequence ID" value="KAL3745587.1"/>
    <property type="molecule type" value="Genomic_DNA"/>
</dbReference>
<dbReference type="SMART" id="SM00255">
    <property type="entry name" value="TIR"/>
    <property type="match status" value="1"/>
</dbReference>
<dbReference type="Gene3D" id="3.90.190.10">
    <property type="entry name" value="Protein tyrosine phosphatase superfamily"/>
    <property type="match status" value="1"/>
</dbReference>
<sequence length="1667" mass="189254">MEDLWRRIGTRKSRSNSAPDESATQNKPQESKLSRNELVLLGNPAKRFNLADLNRVRKQNLGKVPLERTYKAELEDGITTVVVKMLGDVVSSAEDFRDKVETIGAMDHENLLPLRGYFYSEDQKFLLYDYMPLGSLSDQLQNRETPLSWEVTLLIAHGAARAIEHLHAQNSHHGNLKSSKVLLTPSYEARVSDYGLTLFPTRAGGDGANQVRAGWAQGRNADVRAFGVLLLDLLEVTPPSETLYKGRADFLTSVHSVFLEMGVAVVFGGRYDDLDEKLLKLAIYCGSGAVSSHDGLRTPMSEVRRRIEELCKLGGQRDGDSQPDKVIKGTKDVSSWFIPSAQVDRGSQLYQFREVNKDMHTRKPLDGVLEVSERVYVFDCCLTVDGLKDEDHQNLIGGVVGKVQQHFPDALFRVFNFGEQESQSQMPELLFGKPVMNYPIHHGDCPILAMEIIHRFLRTADGWLSLDEHKNMLLVHCERGGWPVLAFILAALLLHRKKSNGEEETLHLMYNKAPSNILHRIYPLNPLPSQLRYLHYIATSNVHSEGCLPYKSLTLDSVILRFIPCLDAEVGCPLMFKISGWERGKDIKQYKQADHKLVKVDIHCPVQEMLFRVMFNTAYLSDNLMLGLDQMDVAWGRQNQYSRAFSAEITFSEMNPAASLVSVDSSYDEEQREIEAQELQVEDEAVSGVLLSQDAKIIQEDNEVREWSMLPSQLEAPVYSALDGSLSSSDSASSSLSLDGSPVSFSAMLTEKNIEPLQSPKQQLVSSVEISRCSLRECASSSAVSSDSAEAPEELVHNSAQIPEITMLQEEKSCQLNGITSSTSTSSGFDYDVFLSFRGPDTRSGITDFLYTSLLAAGIHAYRDNDELRIGDEIAPELLKAINHSKISIPIFSKGYAFSKWCLNELVQMVTCRKSRRQKIMPIFYDITPSEVRHQTGSYGDAFVSHEKRFDNKVISKWKAALKEVGDLKGWDINSMPTRREGELVKLIVQKVIAELKRAYLPVTNYLVGIEHHVKEINRMVCGNSKDIQIVGIHGMGGVGKTTLAKIIYNQLSHCFEGRCFLSNVRETSQLKGIECLQNQLVSNVLKIKESNISNVEEGIKMIKERLCGKKVLVLLDDVDQMTHWDALIGKPAWFGLGSRIIITSRNRDIVDVSEVCYPYELMSMNFNLSLQLFCHYAFGRDYPSDDYVAFSTEVVKSTGGLPLALEAIGKLLPHRSKDVWDVILKKLKQVPLNEVKRKLKTSYDALDDWQKHIFLDIACLFTGFDRRMVLHLWKDSNLFPEEGLEVLQKMSLIKITEDNKIWMHDQLRGLGRDIVRQECNEEQEKHTRFWNHEEGLEVAMEMEVTKKVEALCRKFDLQLLYYIANEEAERLSNLRYPEVRVFRDNCPSNDFQANLQNNTRMLSKLRCLSWHHFPIEVKITNFSMMNIVILHLGHCPNLTDLQSIEGLVSLRILKLIEIPPLERLPDLSNLKKLSKLQLGRCHNLIDVQSIEGLGNLRTLKLTEIPLLKRLPDLSYLKKLTELHLRYCHGLIEIKIFEGLENLMILKMDELPLLERLPNLSNLKKLTQLDLRRCHNLVKIQGTLGSLEDLCIQGCRSLDEVLDPTSSFKKLRSLRMHDCKKLHLDRIWVSKFKISDRVHMNSTCWRLSNIGICVCMLGRQFFLPSLP</sequence>
<dbReference type="SUPFAM" id="SSF46785">
    <property type="entry name" value="Winged helix' DNA-binding domain"/>
    <property type="match status" value="1"/>
</dbReference>
<dbReference type="InterPro" id="IPR044974">
    <property type="entry name" value="Disease_R_plants"/>
</dbReference>
<dbReference type="Gene3D" id="1.10.510.10">
    <property type="entry name" value="Transferase(Phosphotransferase) domain 1"/>
    <property type="match status" value="1"/>
</dbReference>
<name>A0ABD3L1X4_EUCGL</name>
<organism evidence="11 12">
    <name type="scientific">Eucalyptus globulus</name>
    <name type="common">Tasmanian blue gum</name>
    <dbReference type="NCBI Taxonomy" id="34317"/>
    <lineage>
        <taxon>Eukaryota</taxon>
        <taxon>Viridiplantae</taxon>
        <taxon>Streptophyta</taxon>
        <taxon>Embryophyta</taxon>
        <taxon>Tracheophyta</taxon>
        <taxon>Spermatophyta</taxon>
        <taxon>Magnoliopsida</taxon>
        <taxon>eudicotyledons</taxon>
        <taxon>Gunneridae</taxon>
        <taxon>Pentapetalae</taxon>
        <taxon>rosids</taxon>
        <taxon>malvids</taxon>
        <taxon>Myrtales</taxon>
        <taxon>Myrtaceae</taxon>
        <taxon>Myrtoideae</taxon>
        <taxon>Eucalypteae</taxon>
        <taxon>Eucalyptus</taxon>
    </lineage>
</organism>
<evidence type="ECO:0000256" key="1">
    <source>
        <dbReference type="ARBA" id="ARBA00008171"/>
    </source>
</evidence>
<evidence type="ECO:0000256" key="6">
    <source>
        <dbReference type="ARBA" id="ARBA00023027"/>
    </source>
</evidence>
<dbReference type="SMART" id="SM01326">
    <property type="entry name" value="PTEN_C2"/>
    <property type="match status" value="1"/>
</dbReference>
<comment type="similarity">
    <text evidence="1">Belongs to the protein kinase superfamily. TKL Ser/Thr protein kinase family. ROCO subfamily.</text>
</comment>
<dbReference type="PROSITE" id="PS50104">
    <property type="entry name" value="TIR"/>
    <property type="match status" value="1"/>
</dbReference>
<dbReference type="SUPFAM" id="SSF52540">
    <property type="entry name" value="P-loop containing nucleoside triphosphate hydrolases"/>
    <property type="match status" value="1"/>
</dbReference>
<dbReference type="InterPro" id="IPR032675">
    <property type="entry name" value="LRR_dom_sf"/>
</dbReference>
<keyword evidence="5" id="KW-0904">Protein phosphatase</keyword>
<dbReference type="PANTHER" id="PTHR11017">
    <property type="entry name" value="LEUCINE-RICH REPEAT-CONTAINING PROTEIN"/>
    <property type="match status" value="1"/>
</dbReference>
<dbReference type="SUPFAM" id="SSF52058">
    <property type="entry name" value="L domain-like"/>
    <property type="match status" value="1"/>
</dbReference>